<dbReference type="CDD" id="cd05235">
    <property type="entry name" value="SDR_e1"/>
    <property type="match status" value="1"/>
</dbReference>
<feature type="compositionally biased region" description="Low complexity" evidence="7">
    <location>
        <begin position="1326"/>
        <end position="1335"/>
    </location>
</feature>
<dbReference type="InterPro" id="IPR025110">
    <property type="entry name" value="AMP-bd_C"/>
</dbReference>
<dbReference type="PANTHER" id="PTHR45527">
    <property type="entry name" value="NONRIBOSOMAL PEPTIDE SYNTHETASE"/>
    <property type="match status" value="1"/>
</dbReference>
<sequence>MTNIDLGNLSAAEKRALLAERLRNRKKNPRTFPMSFPQQSLWFLERLAPGNAAYNIPGAFRVKGPLNVENWRRACNEVVRRHESLRTTFTESGGEPVQIVAESGSVEFDVLECGRLHGPQGEAELRELARAEFSRPFDLAAGPLWRVKFLRLGQDEHLLLLTLHHLAGDLWSASVAFEELVTLYGAYCAGAEPELPELPVQYADYAVWQRRQLGGDALAAGLEYWKRALDGAPPALELPTDRVRPAVQGMRGASCPFELPASVTDGLRALSKQEGTTPFVTMLAAFQVLLHRYSRAEDIVVGVPVANRGRPETQRLIGMFANTLALRTDLSGAPAFRELLARVRETSLGAFAHQDVPFERLVEELRPQRDLSRSPVFQVSFLYQNIALPGFDGVGLRMEPFAVESSTSRFDLSLEVFEGPDGLRGSLEYDSDLFDRATVEQLSRHLRTLVESLVADPDRSIASVPLLTPQEERRLLEAWNPAPRRWPGPVLAHRRFERQAARSPEAEALRCADGALSYRRLDERANRLARRLKRLGVGRDVLVGIFLERTTEMVVGLLAVLKAGGAYLPLDPGLPRERVTHMLADSGLSVLLTRRPVLDGLPVPDAQVLCLDEIGGELDGEPADALGEPVAEEDLAYVIYTSGSTGRPKGVQISHGALGNFLLSMEERPGIGADDTLLAVTTPAFDIAVLELLLPLMAGARVVLADRETAADGRRLVRALAESGATVMQATPSTWRMVLDAGWEGARGFRALAGGEALPAELARQLLSVGVHLWNMYGPTETTVWSSVNEVTGTDTAGDAPHGPVTLGEPVANTELHVLDAEGRLAPLGVPGELCIGGAGLARGYLGNRALTAERFIAHPFGSVLGDRLYRTGDLVRRRADGRLEFLGRLDHQVKLRGHRIELGEIESALTRQPGVKDAVVTVREHAPGDQRLVAYVVAGQDGVHEDGQAPSEGPDEWRDVWDAAYAQAAGDVDPALDTRGWQSSYTGASLPAQEMRAWADRTAELVLGLRPRSVLDIGCGTGMLLHRVTPHCERYWGTDISPVALDGLRRRTAGPGGLPGRVELFECAADRLEQLPDGLFDVVVLNSVVQYFPDERYLLRVLESAVRRVAPGGTLLVGDVRSLPLLEAFHASVQISRAEEELSADRLRERIRRGVDDERELVVDPALFTALATRSAKISDVVVLPKRGGFANEMTRFRYDVLLTVGGRATDRSAYAWREWRAENLTVGSLRALLAGSGPHVLALREVPNKRLRPLTALLRRLRESGPPPVRELRRELGDTPVADAADPEELWLLARESGYRIDFDWSRHGPDGSFDVILRRHDAGTTPAPAAPRTAPPRPDAGPRPWHTYVNGARRRRERRLTAVLREALGRTLPGYMVPSTYVLLDALPLTPSGKIDRKALTAPDTGPTERSSAYRAPRDAVEETLCGLFSQTLGVPEVGADDDFFDLGGHSLLATRLVSRVRAAFGAEVQVRAVFEAPTPAALAHRVRQDAAGRPPLRPAGRPAALPLSFAQRRLWFLHRAEGPSATYNIPVALRLTGALDTAALRNALADLVARHESLRTLFPDAAGVPRQHILAPEDARPDLIVTALSAGGLGQATANAARYAFDLAREIPLHARLFTLGPQDHVLMLVVHHIAADGWSLTLLGKDLATAYTARRTGLAPRWTPLPVQYADYTLWQQGLLGERDAPDSLLSGQLAYWSRALEGLPEHIALPVDRPYPPQASHQGGNASFAWDAALHRRLVRLAHACGASPFMVVQAALAALLSRLGAGDDIPVGVTVAGRTDQATEDLVGFFVNTLVLRVDTSGNPTFRDVLSRVKERSLDAYAHQDIPFEYLVEALRPARSLAHHPLFQVLLAWQPPLSVPELPGVGSEALPVATGTARLDLSLSLTERHGPDGLPAGVDGTAEYRTDLFDPWSVEALLRRLEHLLRAVTADPDRPVGGIDLLTPAERRHLLTGVNDTGREIPRGTLPQLFAAQAARVPDRTAVSCGDERLTYAELDAAADRLAWRLRELGVTPGGSVALLLERSVNLVVAILAVVKAGGVYVPLDARSPASRMRLVLGRTRASVLLVDRSAPPHPRGEGLRIIDVEAASAGAEDRGAPPLALSADQPAYVMYTSGSTGTPKGVEVTHRNVVSLAFDRCWREGDHSRVLLHSPAAFDAATYELWVPLLSGGQVVVVPPGDPDPNVLERTITEHGATAAWFTTALFNLIVEQRPGALAGLREVWTGGEAVSPAAFDRFLAACPGTRLTNGYGPTENTTFATYHHVTGPVRGAVPIGRPMDNTQVYVLDGAGALVPPGVPGELHLAGAGLARGYLGRPDLTEERFVPNPFGPAGTRMYRTGDLVRQRPDGTLEFLGRTDGQIKIRGFRIEPGEIEATLLAHPRIAQAAVVLREDRPGDRRLVGYVAPAGPAGIDPGEARAFTAERLPSYMVPATIVVLPELPLTANGKTDRDRLPAPAVPDAAAARGPRDERDKTVCAVFADVLGLPAVGIDDDFFALGGHSLLAVRLTERLRAALGVELSVREVFTARSVAALVDAAAGRGVDGEVDLVAEARLDPAIRPSVPSRGRPAAEPECILLTGATGFLGAFLAAEIVRAFPRARLVCPVRAAHAAEALSRVERNLRRYRIGHEPLLERIVAVPGDLRLPRLGLADGPFADLAARVDLIFHNGARVDLVDPYARLRDANVLGTQEVLRLAAGRAVPVHFVSTNSVLLASRGNPEVLREDRRVPAESVLPNGYVRTKWVGEELLREARRRGVPAVIHRPGRITGDTRSGAGSADDALWILLRACVELGAAPDGAGPLGEEDLVPVDYVARAMVHLARHAEPDGSAYSLSAPEPTPVAAVLERIRAAGHPLERLPAQEWAERAADRARTAAEGSVLPSAAVLLAHRKDAAAGVRYDRANAARALAGSGIECPPMGAEVLDGYVRFFAETGLWKTTTEEGCREGDRPAAH</sequence>
<dbReference type="Gene3D" id="3.40.50.980">
    <property type="match status" value="4"/>
</dbReference>
<feature type="region of interest" description="Disordered" evidence="7">
    <location>
        <begin position="1326"/>
        <end position="1350"/>
    </location>
</feature>
<dbReference type="PROSITE" id="PS00012">
    <property type="entry name" value="PHOSPHOPANTETHEINE"/>
    <property type="match status" value="2"/>
</dbReference>
<dbReference type="SUPFAM" id="SSF52777">
    <property type="entry name" value="CoA-dependent acyltransferases"/>
    <property type="match status" value="4"/>
</dbReference>
<dbReference type="CDD" id="cd19531">
    <property type="entry name" value="LCL_NRPS-like"/>
    <property type="match status" value="1"/>
</dbReference>
<dbReference type="InterPro" id="IPR010080">
    <property type="entry name" value="Thioester_reductase-like_dom"/>
</dbReference>
<dbReference type="Gene3D" id="3.40.50.720">
    <property type="entry name" value="NAD(P)-binding Rossmann-like Domain"/>
    <property type="match status" value="1"/>
</dbReference>
<dbReference type="InterPro" id="IPR000873">
    <property type="entry name" value="AMP-dep_synth/lig_dom"/>
</dbReference>
<dbReference type="Pfam" id="PF00550">
    <property type="entry name" value="PP-binding"/>
    <property type="match status" value="2"/>
</dbReference>
<evidence type="ECO:0000256" key="1">
    <source>
        <dbReference type="ARBA" id="ARBA00001957"/>
    </source>
</evidence>
<dbReference type="Pfam" id="PF13193">
    <property type="entry name" value="AMP-binding_C"/>
    <property type="match status" value="1"/>
</dbReference>
<dbReference type="CDD" id="cd02440">
    <property type="entry name" value="AdoMet_MTases"/>
    <property type="match status" value="1"/>
</dbReference>
<dbReference type="InterPro" id="IPR020845">
    <property type="entry name" value="AMP-binding_CS"/>
</dbReference>
<organism evidence="9 10">
    <name type="scientific">Streptomyces ramulosus</name>
    <dbReference type="NCBI Taxonomy" id="47762"/>
    <lineage>
        <taxon>Bacteria</taxon>
        <taxon>Bacillati</taxon>
        <taxon>Actinomycetota</taxon>
        <taxon>Actinomycetes</taxon>
        <taxon>Kitasatosporales</taxon>
        <taxon>Streptomycetaceae</taxon>
        <taxon>Streptomyces</taxon>
    </lineage>
</organism>
<dbReference type="PANTHER" id="PTHR45527:SF1">
    <property type="entry name" value="FATTY ACID SYNTHASE"/>
    <property type="match status" value="1"/>
</dbReference>
<evidence type="ECO:0000313" key="10">
    <source>
        <dbReference type="Proteomes" id="UP001596241"/>
    </source>
</evidence>
<gene>
    <name evidence="9" type="ORF">ACFP3M_02090</name>
</gene>
<dbReference type="InterPro" id="IPR013120">
    <property type="entry name" value="FAR_NAD-bd"/>
</dbReference>
<dbReference type="SUPFAM" id="SSF51735">
    <property type="entry name" value="NAD(P)-binding Rossmann-fold domains"/>
    <property type="match status" value="1"/>
</dbReference>
<dbReference type="SUPFAM" id="SSF53335">
    <property type="entry name" value="S-adenosyl-L-methionine-dependent methyltransferases"/>
    <property type="match status" value="1"/>
</dbReference>
<evidence type="ECO:0000256" key="5">
    <source>
        <dbReference type="ARBA" id="ARBA00022679"/>
    </source>
</evidence>
<dbReference type="InterPro" id="IPR013217">
    <property type="entry name" value="Methyltransf_12"/>
</dbReference>
<name>A0ABW1FDY4_9ACTN</name>
<keyword evidence="4" id="KW-0436">Ligase</keyword>
<comment type="caution">
    <text evidence="9">The sequence shown here is derived from an EMBL/GenBank/DDBJ whole genome shotgun (WGS) entry which is preliminary data.</text>
</comment>
<evidence type="ECO:0000259" key="8">
    <source>
        <dbReference type="PROSITE" id="PS50075"/>
    </source>
</evidence>
<dbReference type="NCBIfam" id="TIGR01733">
    <property type="entry name" value="AA-adenyl-dom"/>
    <property type="match status" value="2"/>
</dbReference>
<reference evidence="10" key="1">
    <citation type="journal article" date="2019" name="Int. J. Syst. Evol. Microbiol.">
        <title>The Global Catalogue of Microorganisms (GCM) 10K type strain sequencing project: providing services to taxonomists for standard genome sequencing and annotation.</title>
        <authorList>
            <consortium name="The Broad Institute Genomics Platform"/>
            <consortium name="The Broad Institute Genome Sequencing Center for Infectious Disease"/>
            <person name="Wu L."/>
            <person name="Ma J."/>
        </authorList>
    </citation>
    <scope>NUCLEOTIDE SEQUENCE [LARGE SCALE GENOMIC DNA]</scope>
    <source>
        <strain evidence="10">CGMCC 1.15809</strain>
    </source>
</reference>
<dbReference type="CDD" id="cd12116">
    <property type="entry name" value="A_NRPS_Ta1_like"/>
    <property type="match status" value="1"/>
</dbReference>
<dbReference type="InterPro" id="IPR045851">
    <property type="entry name" value="AMP-bd_C_sf"/>
</dbReference>
<dbReference type="EMBL" id="JBHSPW010000001">
    <property type="protein sequence ID" value="MFC5891621.1"/>
    <property type="molecule type" value="Genomic_DNA"/>
</dbReference>
<evidence type="ECO:0000256" key="3">
    <source>
        <dbReference type="ARBA" id="ARBA00022553"/>
    </source>
</evidence>
<dbReference type="Gene3D" id="1.10.1200.10">
    <property type="entry name" value="ACP-like"/>
    <property type="match status" value="2"/>
</dbReference>
<keyword evidence="6" id="KW-0677">Repeat</keyword>
<keyword evidence="3" id="KW-0597">Phosphoprotein</keyword>
<proteinExistence type="predicted"/>
<feature type="domain" description="Carrier" evidence="8">
    <location>
        <begin position="2471"/>
        <end position="2546"/>
    </location>
</feature>
<keyword evidence="2" id="KW-0596">Phosphopantetheine</keyword>
<evidence type="ECO:0000256" key="4">
    <source>
        <dbReference type="ARBA" id="ARBA00022598"/>
    </source>
</evidence>
<dbReference type="SUPFAM" id="SSF47336">
    <property type="entry name" value="ACP-like"/>
    <property type="match status" value="2"/>
</dbReference>
<dbReference type="Pfam" id="PF08242">
    <property type="entry name" value="Methyltransf_12"/>
    <property type="match status" value="1"/>
</dbReference>
<feature type="domain" description="Carrier" evidence="8">
    <location>
        <begin position="1419"/>
        <end position="1494"/>
    </location>
</feature>
<dbReference type="InterPro" id="IPR001242">
    <property type="entry name" value="Condensation_dom"/>
</dbReference>
<dbReference type="Proteomes" id="UP001596241">
    <property type="component" value="Unassembled WGS sequence"/>
</dbReference>
<dbReference type="InterPro" id="IPR009081">
    <property type="entry name" value="PP-bd_ACP"/>
</dbReference>
<dbReference type="InterPro" id="IPR020806">
    <property type="entry name" value="PKS_PP-bd"/>
</dbReference>
<evidence type="ECO:0000256" key="2">
    <source>
        <dbReference type="ARBA" id="ARBA00022450"/>
    </source>
</evidence>
<evidence type="ECO:0000313" key="9">
    <source>
        <dbReference type="EMBL" id="MFC5891621.1"/>
    </source>
</evidence>
<dbReference type="Pfam" id="PF00668">
    <property type="entry name" value="Condensation"/>
    <property type="match status" value="2"/>
</dbReference>
<evidence type="ECO:0000256" key="6">
    <source>
        <dbReference type="ARBA" id="ARBA00022737"/>
    </source>
</evidence>
<dbReference type="InterPro" id="IPR023213">
    <property type="entry name" value="CAT-like_dom_sf"/>
</dbReference>
<dbReference type="Pfam" id="PF07993">
    <property type="entry name" value="NAD_binding_4"/>
    <property type="match status" value="1"/>
</dbReference>
<protein>
    <submittedName>
        <fullName evidence="9">Amino acid adenylation domain-containing protein</fullName>
    </submittedName>
</protein>
<dbReference type="SMART" id="SM00823">
    <property type="entry name" value="PKS_PP"/>
    <property type="match status" value="2"/>
</dbReference>
<dbReference type="CDD" id="cd19540">
    <property type="entry name" value="LCL_NRPS-like"/>
    <property type="match status" value="1"/>
</dbReference>
<dbReference type="Gene3D" id="3.40.50.150">
    <property type="entry name" value="Vaccinia Virus protein VP39"/>
    <property type="match status" value="1"/>
</dbReference>
<feature type="compositionally biased region" description="Low complexity" evidence="7">
    <location>
        <begin position="2459"/>
        <end position="2470"/>
    </location>
</feature>
<dbReference type="InterPro" id="IPR010071">
    <property type="entry name" value="AA_adenyl_dom"/>
</dbReference>
<dbReference type="PROSITE" id="PS50075">
    <property type="entry name" value="CARRIER"/>
    <property type="match status" value="2"/>
</dbReference>
<accession>A0ABW1FDY4</accession>
<dbReference type="InterPro" id="IPR029063">
    <property type="entry name" value="SAM-dependent_MTases_sf"/>
</dbReference>
<dbReference type="SUPFAM" id="SSF56801">
    <property type="entry name" value="Acetyl-CoA synthetase-like"/>
    <property type="match status" value="2"/>
</dbReference>
<dbReference type="Gene3D" id="3.30.559.10">
    <property type="entry name" value="Chloramphenicol acetyltransferase-like domain"/>
    <property type="match status" value="2"/>
</dbReference>
<comment type="cofactor">
    <cofactor evidence="1">
        <name>pantetheine 4'-phosphate</name>
        <dbReference type="ChEBI" id="CHEBI:47942"/>
    </cofactor>
</comment>
<feature type="region of interest" description="Disordered" evidence="7">
    <location>
        <begin position="2451"/>
        <end position="2471"/>
    </location>
</feature>
<dbReference type="Gene3D" id="3.30.559.30">
    <property type="entry name" value="Nonribosomal peptide synthetase, condensation domain"/>
    <property type="match status" value="2"/>
</dbReference>
<dbReference type="PROSITE" id="PS00455">
    <property type="entry name" value="AMP_BINDING"/>
    <property type="match status" value="2"/>
</dbReference>
<dbReference type="InterPro" id="IPR036736">
    <property type="entry name" value="ACP-like_sf"/>
</dbReference>
<dbReference type="Pfam" id="PF00501">
    <property type="entry name" value="AMP-binding"/>
    <property type="match status" value="2"/>
</dbReference>
<dbReference type="Gene3D" id="2.30.38.10">
    <property type="entry name" value="Luciferase, Domain 3"/>
    <property type="match status" value="2"/>
</dbReference>
<dbReference type="CDD" id="cd12117">
    <property type="entry name" value="A_NRPS_Srf_like"/>
    <property type="match status" value="1"/>
</dbReference>
<dbReference type="InterPro" id="IPR006162">
    <property type="entry name" value="Ppantetheine_attach_site"/>
</dbReference>
<dbReference type="RefSeq" id="WP_345081328.1">
    <property type="nucleotide sequence ID" value="NZ_BAAAWG010000006.1"/>
</dbReference>
<dbReference type="InterPro" id="IPR036291">
    <property type="entry name" value="NAD(P)-bd_dom_sf"/>
</dbReference>
<dbReference type="Gene3D" id="3.30.300.30">
    <property type="match status" value="3"/>
</dbReference>
<keyword evidence="5" id="KW-0808">Transferase</keyword>
<dbReference type="NCBIfam" id="NF003417">
    <property type="entry name" value="PRK04813.1"/>
    <property type="match status" value="3"/>
</dbReference>
<dbReference type="NCBIfam" id="TIGR01746">
    <property type="entry name" value="Thioester-redct"/>
    <property type="match status" value="1"/>
</dbReference>
<keyword evidence="10" id="KW-1185">Reference proteome</keyword>
<evidence type="ECO:0000256" key="7">
    <source>
        <dbReference type="SAM" id="MobiDB-lite"/>
    </source>
</evidence>